<dbReference type="InterPro" id="IPR001753">
    <property type="entry name" value="Enoyl-CoA_hydra/iso"/>
</dbReference>
<dbReference type="GO" id="GO:0004300">
    <property type="term" value="F:enoyl-CoA hydratase activity"/>
    <property type="evidence" value="ECO:0007669"/>
    <property type="project" value="UniProtKB-EC"/>
</dbReference>
<sequence length="290" mass="31939">MSDEVLREDFGKVSRLTLNRPDRLNAINDALRGALEGHLRDIARDDGISVVIIRGAGRAFCSGYDLKALPGNSTESSAYYQGGAAVTADRERLRETAERLMWLWNFPKPTIAQVHGYCLGGGGEMAAMCDITICADTAKFGHPAGRAVGIPVTLALWPLKMGLQKAKEYMFTGDFIPGPEARELGLANRCVPQDRLDEEVMDYAQRVAMVPLPALSIHKHVANRWFEVLGVRTMMAEGVEFDVLFHQTSAATDFAKLVQVEGLQKALDLRDGPFRRPKLEPQPQEDVSNA</sequence>
<dbReference type="RefSeq" id="WP_354558717.1">
    <property type="nucleotide sequence ID" value="NZ_JBEPMB010000016.1"/>
</dbReference>
<dbReference type="SUPFAM" id="SSF52096">
    <property type="entry name" value="ClpP/crotonase"/>
    <property type="match status" value="1"/>
</dbReference>
<dbReference type="Gene3D" id="3.90.226.10">
    <property type="entry name" value="2-enoyl-CoA Hydratase, Chain A, domain 1"/>
    <property type="match status" value="1"/>
</dbReference>
<evidence type="ECO:0000256" key="1">
    <source>
        <dbReference type="ARBA" id="ARBA00005254"/>
    </source>
</evidence>
<comment type="caution">
    <text evidence="2">The sequence shown here is derived from an EMBL/GenBank/DDBJ whole genome shotgun (WGS) entry which is preliminary data.</text>
</comment>
<keyword evidence="2" id="KW-0456">Lyase</keyword>
<name>A0ABV2J8M1_9HYPH</name>
<dbReference type="Pfam" id="PF00378">
    <property type="entry name" value="ECH_1"/>
    <property type="match status" value="1"/>
</dbReference>
<dbReference type="EMBL" id="JBEPMB010000016">
    <property type="protein sequence ID" value="MET3616265.1"/>
    <property type="molecule type" value="Genomic_DNA"/>
</dbReference>
<dbReference type="InterPro" id="IPR029045">
    <property type="entry name" value="ClpP/crotonase-like_dom_sf"/>
</dbReference>
<accession>A0ABV2J8M1</accession>
<dbReference type="EC" id="4.2.1.17" evidence="2"/>
<evidence type="ECO:0000313" key="3">
    <source>
        <dbReference type="Proteomes" id="UP001549047"/>
    </source>
</evidence>
<dbReference type="PANTHER" id="PTHR43802:SF1">
    <property type="entry name" value="IP11341P-RELATED"/>
    <property type="match status" value="1"/>
</dbReference>
<dbReference type="CDD" id="cd06558">
    <property type="entry name" value="crotonase-like"/>
    <property type="match status" value="1"/>
</dbReference>
<comment type="similarity">
    <text evidence="1">Belongs to the enoyl-CoA hydratase/isomerase family.</text>
</comment>
<proteinExistence type="inferred from homology"/>
<gene>
    <name evidence="2" type="ORF">ABID16_004614</name>
</gene>
<reference evidence="2 3" key="1">
    <citation type="submission" date="2024-06" db="EMBL/GenBank/DDBJ databases">
        <title>Genomic Encyclopedia of Type Strains, Phase IV (KMG-IV): sequencing the most valuable type-strain genomes for metagenomic binning, comparative biology and taxonomic classification.</title>
        <authorList>
            <person name="Goeker M."/>
        </authorList>
    </citation>
    <scope>NUCLEOTIDE SEQUENCE [LARGE SCALE GENOMIC DNA]</scope>
    <source>
        <strain evidence="2 3">DSM 29780</strain>
    </source>
</reference>
<dbReference type="PANTHER" id="PTHR43802">
    <property type="entry name" value="ENOYL-COA HYDRATASE"/>
    <property type="match status" value="1"/>
</dbReference>
<keyword evidence="3" id="KW-1185">Reference proteome</keyword>
<evidence type="ECO:0000313" key="2">
    <source>
        <dbReference type="EMBL" id="MET3616265.1"/>
    </source>
</evidence>
<organism evidence="2 3">
    <name type="scientific">Rhizobium aquaticum</name>
    <dbReference type="NCBI Taxonomy" id="1549636"/>
    <lineage>
        <taxon>Bacteria</taxon>
        <taxon>Pseudomonadati</taxon>
        <taxon>Pseudomonadota</taxon>
        <taxon>Alphaproteobacteria</taxon>
        <taxon>Hyphomicrobiales</taxon>
        <taxon>Rhizobiaceae</taxon>
        <taxon>Rhizobium/Agrobacterium group</taxon>
        <taxon>Rhizobium</taxon>
    </lineage>
</organism>
<protein>
    <submittedName>
        <fullName evidence="2">Enoyl-CoA hydratase</fullName>
        <ecNumber evidence="2">4.2.1.17</ecNumber>
    </submittedName>
</protein>
<dbReference type="Proteomes" id="UP001549047">
    <property type="component" value="Unassembled WGS sequence"/>
</dbReference>